<keyword evidence="2 9" id="KW-0963">Cytoplasm</keyword>
<protein>
    <recommendedName>
        <fullName evidence="9">Mothers against decapentaplegic homolog</fullName>
        <shortName evidence="9">MAD homolog</shortName>
        <shortName evidence="9">Mothers against DPP homolog</shortName>
    </recommendedName>
    <alternativeName>
        <fullName evidence="9">SMAD family member</fullName>
    </alternativeName>
</protein>
<dbReference type="InterPro" id="IPR003619">
    <property type="entry name" value="MAD_homology1_Dwarfin-type"/>
</dbReference>
<dbReference type="GO" id="GO:0000978">
    <property type="term" value="F:RNA polymerase II cis-regulatory region sequence-specific DNA binding"/>
    <property type="evidence" value="ECO:0007669"/>
    <property type="project" value="TreeGrafter"/>
</dbReference>
<evidence type="ECO:0000256" key="10">
    <source>
        <dbReference type="SAM" id="Coils"/>
    </source>
</evidence>
<evidence type="ECO:0000256" key="9">
    <source>
        <dbReference type="RuleBase" id="RU361195"/>
    </source>
</evidence>
<feature type="domain" description="MH2" evidence="13">
    <location>
        <begin position="284"/>
        <end position="513"/>
    </location>
</feature>
<proteinExistence type="inferred from homology"/>
<reference evidence="14" key="3">
    <citation type="submission" date="2025-09" db="UniProtKB">
        <authorList>
            <consortium name="Ensembl"/>
        </authorList>
    </citation>
    <scope>IDENTIFICATION</scope>
</reference>
<dbReference type="GO" id="GO:0009653">
    <property type="term" value="P:anatomical structure morphogenesis"/>
    <property type="evidence" value="ECO:0007669"/>
    <property type="project" value="TreeGrafter"/>
</dbReference>
<organism evidence="14 15">
    <name type="scientific">Hucho hucho</name>
    <name type="common">huchen</name>
    <dbReference type="NCBI Taxonomy" id="62062"/>
    <lineage>
        <taxon>Eukaryota</taxon>
        <taxon>Metazoa</taxon>
        <taxon>Chordata</taxon>
        <taxon>Craniata</taxon>
        <taxon>Vertebrata</taxon>
        <taxon>Euteleostomi</taxon>
        <taxon>Actinopterygii</taxon>
        <taxon>Neopterygii</taxon>
        <taxon>Teleostei</taxon>
        <taxon>Protacanthopterygii</taxon>
        <taxon>Salmoniformes</taxon>
        <taxon>Salmonidae</taxon>
        <taxon>Salmoninae</taxon>
        <taxon>Hucho</taxon>
    </lineage>
</organism>
<dbReference type="GO" id="GO:0071144">
    <property type="term" value="C:heteromeric SMAD protein complex"/>
    <property type="evidence" value="ECO:0007669"/>
    <property type="project" value="TreeGrafter"/>
</dbReference>
<reference evidence="15" key="1">
    <citation type="submission" date="2018-06" db="EMBL/GenBank/DDBJ databases">
        <title>Genome assembly of Danube salmon.</title>
        <authorList>
            <person name="Macqueen D.J."/>
            <person name="Gundappa M.K."/>
        </authorList>
    </citation>
    <scope>NUCLEOTIDE SEQUENCE [LARGE SCALE GENOMIC DNA]</scope>
</reference>
<dbReference type="InterPro" id="IPR013790">
    <property type="entry name" value="Dwarfin"/>
</dbReference>
<dbReference type="Gene3D" id="2.60.200.10">
    <property type="match status" value="1"/>
</dbReference>
<dbReference type="InterPro" id="IPR017855">
    <property type="entry name" value="SMAD-like_dom_sf"/>
</dbReference>
<dbReference type="GO" id="GO:0030509">
    <property type="term" value="P:BMP signaling pathway"/>
    <property type="evidence" value="ECO:0007669"/>
    <property type="project" value="TreeGrafter"/>
</dbReference>
<dbReference type="Ensembl" id="ENSHHUT00000034689.1">
    <property type="protein sequence ID" value="ENSHHUP00000033339.1"/>
    <property type="gene ID" value="ENSHHUG00000020905.1"/>
</dbReference>
<dbReference type="GO" id="GO:0046872">
    <property type="term" value="F:metal ion binding"/>
    <property type="evidence" value="ECO:0007669"/>
    <property type="project" value="UniProtKB-KW"/>
</dbReference>
<feature type="region of interest" description="Disordered" evidence="11">
    <location>
        <begin position="213"/>
        <end position="247"/>
    </location>
</feature>
<dbReference type="SMART" id="SM00523">
    <property type="entry name" value="DWA"/>
    <property type="match status" value="1"/>
</dbReference>
<dbReference type="SUPFAM" id="SSF49879">
    <property type="entry name" value="SMAD/FHA domain"/>
    <property type="match status" value="1"/>
</dbReference>
<dbReference type="GO" id="GO:0060395">
    <property type="term" value="P:SMAD protein signal transduction"/>
    <property type="evidence" value="ECO:0007669"/>
    <property type="project" value="TreeGrafter"/>
</dbReference>
<reference evidence="14" key="2">
    <citation type="submission" date="2025-08" db="UniProtKB">
        <authorList>
            <consortium name="Ensembl"/>
        </authorList>
    </citation>
    <scope>IDENTIFICATION</scope>
</reference>
<dbReference type="FunFam" id="3.90.520.10:FF:000002">
    <property type="entry name" value="Mothers against decapentaplegic homolog"/>
    <property type="match status" value="1"/>
</dbReference>
<dbReference type="CDD" id="cd10498">
    <property type="entry name" value="MH2_SMAD_4"/>
    <property type="match status" value="1"/>
</dbReference>
<evidence type="ECO:0000256" key="8">
    <source>
        <dbReference type="ARBA" id="ARBA00023242"/>
    </source>
</evidence>
<keyword evidence="3" id="KW-0479">Metal-binding</keyword>
<keyword evidence="5 9" id="KW-0805">Transcription regulation</keyword>
<evidence type="ECO:0000256" key="7">
    <source>
        <dbReference type="ARBA" id="ARBA00023163"/>
    </source>
</evidence>
<name>A0A4W5M668_9TELE</name>
<evidence type="ECO:0000313" key="14">
    <source>
        <dbReference type="Ensembl" id="ENSHHUP00000033339.1"/>
    </source>
</evidence>
<feature type="domain" description="MH1" evidence="12">
    <location>
        <begin position="18"/>
        <end position="142"/>
    </location>
</feature>
<dbReference type="InterPro" id="IPR001132">
    <property type="entry name" value="SMAD_dom_Dwarfin-type"/>
</dbReference>
<evidence type="ECO:0000259" key="13">
    <source>
        <dbReference type="PROSITE" id="PS51076"/>
    </source>
</evidence>
<dbReference type="Pfam" id="PF03165">
    <property type="entry name" value="MH1"/>
    <property type="match status" value="1"/>
</dbReference>
<keyword evidence="4" id="KW-0862">Zinc</keyword>
<dbReference type="Pfam" id="PF03166">
    <property type="entry name" value="MH2"/>
    <property type="match status" value="1"/>
</dbReference>
<accession>A0A4W5M668</accession>
<keyword evidence="8 9" id="KW-0539">Nucleus</keyword>
<dbReference type="GeneTree" id="ENSGT00940000157435"/>
<keyword evidence="15" id="KW-1185">Reference proteome</keyword>
<feature type="compositionally biased region" description="Low complexity" evidence="11">
    <location>
        <begin position="230"/>
        <end position="247"/>
    </location>
</feature>
<keyword evidence="7 9" id="KW-0804">Transcription</keyword>
<evidence type="ECO:0000313" key="15">
    <source>
        <dbReference type="Proteomes" id="UP000314982"/>
    </source>
</evidence>
<dbReference type="Gene3D" id="3.90.520.10">
    <property type="entry name" value="SMAD MH1 domain"/>
    <property type="match status" value="1"/>
</dbReference>
<evidence type="ECO:0000256" key="11">
    <source>
        <dbReference type="SAM" id="MobiDB-lite"/>
    </source>
</evidence>
<evidence type="ECO:0000256" key="5">
    <source>
        <dbReference type="ARBA" id="ARBA00023015"/>
    </source>
</evidence>
<dbReference type="FunFam" id="2.60.200.10:FF:000002">
    <property type="entry name" value="Mothers against decapentaplegic homolog"/>
    <property type="match status" value="1"/>
</dbReference>
<evidence type="ECO:0000256" key="1">
    <source>
        <dbReference type="ARBA" id="ARBA00005545"/>
    </source>
</evidence>
<dbReference type="GO" id="GO:0005737">
    <property type="term" value="C:cytoplasm"/>
    <property type="evidence" value="ECO:0007669"/>
    <property type="project" value="UniProtKB-SubCell"/>
</dbReference>
<dbReference type="Proteomes" id="UP000314982">
    <property type="component" value="Unassembled WGS sequence"/>
</dbReference>
<comment type="similarity">
    <text evidence="1 9">Belongs to the dwarfin/SMAD family.</text>
</comment>
<evidence type="ECO:0000256" key="3">
    <source>
        <dbReference type="ARBA" id="ARBA00022723"/>
    </source>
</evidence>
<dbReference type="InterPro" id="IPR008984">
    <property type="entry name" value="SMAD_FHA_dom_sf"/>
</dbReference>
<dbReference type="GO" id="GO:0070411">
    <property type="term" value="F:I-SMAD binding"/>
    <property type="evidence" value="ECO:0007669"/>
    <property type="project" value="TreeGrafter"/>
</dbReference>
<dbReference type="SUPFAM" id="SSF56366">
    <property type="entry name" value="SMAD MH1 domain"/>
    <property type="match status" value="1"/>
</dbReference>
<dbReference type="PROSITE" id="PS51075">
    <property type="entry name" value="MH1"/>
    <property type="match status" value="1"/>
</dbReference>
<evidence type="ECO:0000256" key="4">
    <source>
        <dbReference type="ARBA" id="ARBA00022833"/>
    </source>
</evidence>
<dbReference type="GO" id="GO:0000981">
    <property type="term" value="F:DNA-binding transcription factor activity, RNA polymerase II-specific"/>
    <property type="evidence" value="ECO:0007669"/>
    <property type="project" value="TreeGrafter"/>
</dbReference>
<sequence length="513" mass="55814">VSKMSITNTPTSNDACLSIVHSLMCHRQGGESETFAKRAIESLVKKLKEKKDELDSLITAITTNGAHPSKCVTIQRTLDGRLQVAGRKGFPHVIYARLWRWPDLHKNELKHVKYCQFAFDLKADNVCVNPYHYERVVSPGIGTLMVKDEYEFENQPSHSGADGHHQTIQHQPSRPGVPQELFSSSPLLPPPEGSSSASTSAFSSLAAGASTQSTSLLSGSHSSEGLRQLSSRPGPGPSQGQSAQQNGFPLAQSATYHHSKHPHSALHISYNTKFGVNSISPDYWCSIAYFEMDVQVGETFKVPASCPTVTVDGYVDPSGGDRFCLGQLSNVHRTEAIERARLHIGKGVQLECKGEGDVWVRCLSDHAVFVQSYYLDREAGRAPGDAVHKIYPSAYIKVFDLRQCHRQMQQQAATAQAAAAAQAAAVAGNIPGPGSVGGIAPAISMSAAAGIGVDDLRRLCILRMSFVKGWGPDYPRQSIKETPCWIEIHLHRALQLLDEVLHTMPIADPQPLD</sequence>
<dbReference type="AlphaFoldDB" id="A0A4W5M668"/>
<dbReference type="PANTHER" id="PTHR13703:SF45">
    <property type="entry name" value="MOTHERS AGAINST DECAPENTAPLEGIC HOMOLOG"/>
    <property type="match status" value="1"/>
</dbReference>
<evidence type="ECO:0000256" key="2">
    <source>
        <dbReference type="ARBA" id="ARBA00022490"/>
    </source>
</evidence>
<feature type="region of interest" description="Disordered" evidence="11">
    <location>
        <begin position="154"/>
        <end position="200"/>
    </location>
</feature>
<feature type="compositionally biased region" description="Low complexity" evidence="11">
    <location>
        <begin position="213"/>
        <end position="223"/>
    </location>
</feature>
<evidence type="ECO:0000259" key="12">
    <source>
        <dbReference type="PROSITE" id="PS51075"/>
    </source>
</evidence>
<dbReference type="GO" id="GO:0030154">
    <property type="term" value="P:cell differentiation"/>
    <property type="evidence" value="ECO:0007669"/>
    <property type="project" value="TreeGrafter"/>
</dbReference>
<feature type="coiled-coil region" evidence="10">
    <location>
        <begin position="37"/>
        <end position="64"/>
    </location>
</feature>
<keyword evidence="10" id="KW-0175">Coiled coil</keyword>
<dbReference type="CDD" id="cd10492">
    <property type="entry name" value="MH1_SMAD_4"/>
    <property type="match status" value="1"/>
</dbReference>
<dbReference type="PANTHER" id="PTHR13703">
    <property type="entry name" value="SMAD"/>
    <property type="match status" value="1"/>
</dbReference>
<keyword evidence="6" id="KW-0238">DNA-binding</keyword>
<dbReference type="InterPro" id="IPR036578">
    <property type="entry name" value="SMAD_MH1_sf"/>
</dbReference>
<dbReference type="SMART" id="SM00524">
    <property type="entry name" value="DWB"/>
    <property type="match status" value="1"/>
</dbReference>
<dbReference type="InterPro" id="IPR013019">
    <property type="entry name" value="MAD_homology_MH1"/>
</dbReference>
<comment type="subcellular location">
    <subcellularLocation>
        <location evidence="9">Cytoplasm</location>
    </subcellularLocation>
    <subcellularLocation>
        <location evidence="9">Nucleus</location>
    </subcellularLocation>
</comment>
<evidence type="ECO:0000256" key="6">
    <source>
        <dbReference type="ARBA" id="ARBA00023125"/>
    </source>
</evidence>
<dbReference type="PROSITE" id="PS51076">
    <property type="entry name" value="MH2"/>
    <property type="match status" value="1"/>
</dbReference>